<keyword evidence="4" id="KW-1185">Reference proteome</keyword>
<evidence type="ECO:0000313" key="3">
    <source>
        <dbReference type="EMBL" id="MBY5951107.1"/>
    </source>
</evidence>
<comment type="caution">
    <text evidence="3">The sequence shown here is derived from an EMBL/GenBank/DDBJ whole genome shotgun (WGS) entry which is preliminary data.</text>
</comment>
<dbReference type="EMBL" id="JAHVHP010000002">
    <property type="protein sequence ID" value="MBY5951107.1"/>
    <property type="molecule type" value="Genomic_DNA"/>
</dbReference>
<proteinExistence type="predicted"/>
<organism evidence="3 4">
    <name type="scientific">Algoriphagus marincola</name>
    <dbReference type="NCBI Taxonomy" id="264027"/>
    <lineage>
        <taxon>Bacteria</taxon>
        <taxon>Pseudomonadati</taxon>
        <taxon>Bacteroidota</taxon>
        <taxon>Cytophagia</taxon>
        <taxon>Cytophagales</taxon>
        <taxon>Cyclobacteriaceae</taxon>
        <taxon>Algoriphagus</taxon>
    </lineage>
</organism>
<keyword evidence="1" id="KW-0812">Transmembrane</keyword>
<gene>
    <name evidence="3" type="ORF">KUV23_09005</name>
</gene>
<dbReference type="PROSITE" id="PS50902">
    <property type="entry name" value="FLAVODOXIN_LIKE"/>
    <property type="match status" value="1"/>
</dbReference>
<dbReference type="RefSeq" id="WP_222583895.1">
    <property type="nucleotide sequence ID" value="NZ_JAHVHP010000002.1"/>
</dbReference>
<protein>
    <submittedName>
        <fullName evidence="3">Flavodoxin family protein</fullName>
    </submittedName>
</protein>
<evidence type="ECO:0000313" key="4">
    <source>
        <dbReference type="Proteomes" id="UP000766609"/>
    </source>
</evidence>
<dbReference type="Gene3D" id="3.40.50.360">
    <property type="match status" value="1"/>
</dbReference>
<feature type="domain" description="Flavodoxin-like" evidence="2">
    <location>
        <begin position="39"/>
        <end position="192"/>
    </location>
</feature>
<dbReference type="SUPFAM" id="SSF52218">
    <property type="entry name" value="Flavoproteins"/>
    <property type="match status" value="1"/>
</dbReference>
<sequence length="203" mass="21933">MANSTKIRVKRIGIKSIVLSCFFVVFYFQVFSQSSKPILLITYYSQSGNTEQMAEAIAEGAQSIEGLDVKLLPIDQVQQDDLLAASAIILGSPVYNANIAPSVQEFINSWPFEGRPLKDKIGAVFSTGGGMSIGEELVMLNLMHSMLIHGMILVGGDTVESAFGASAITGEGPFDLKGELDPIFLKKGEALGKRVAETVLRFR</sequence>
<name>A0ABS7N449_9BACT</name>
<accession>A0ABS7N449</accession>
<dbReference type="InterPro" id="IPR008254">
    <property type="entry name" value="Flavodoxin/NO_synth"/>
</dbReference>
<dbReference type="InterPro" id="IPR005025">
    <property type="entry name" value="FMN_Rdtase-like_dom"/>
</dbReference>
<feature type="transmembrane region" description="Helical" evidence="1">
    <location>
        <begin position="12"/>
        <end position="31"/>
    </location>
</feature>
<evidence type="ECO:0000259" key="2">
    <source>
        <dbReference type="PROSITE" id="PS50902"/>
    </source>
</evidence>
<reference evidence="3 4" key="1">
    <citation type="submission" date="2021-06" db="EMBL/GenBank/DDBJ databases">
        <title>44 bacteria genomes isolated from Dapeng, Shenzhen.</title>
        <authorList>
            <person name="Zheng W."/>
            <person name="Yu S."/>
            <person name="Huang Y."/>
        </authorList>
    </citation>
    <scope>NUCLEOTIDE SEQUENCE [LARGE SCALE GENOMIC DNA]</scope>
    <source>
        <strain evidence="3 4">DP5N14-6</strain>
    </source>
</reference>
<dbReference type="Proteomes" id="UP000766609">
    <property type="component" value="Unassembled WGS sequence"/>
</dbReference>
<dbReference type="InterPro" id="IPR029039">
    <property type="entry name" value="Flavoprotein-like_sf"/>
</dbReference>
<dbReference type="Pfam" id="PF03358">
    <property type="entry name" value="FMN_red"/>
    <property type="match status" value="1"/>
</dbReference>
<keyword evidence="1" id="KW-0472">Membrane</keyword>
<keyword evidence="1" id="KW-1133">Transmembrane helix</keyword>
<evidence type="ECO:0000256" key="1">
    <source>
        <dbReference type="SAM" id="Phobius"/>
    </source>
</evidence>